<evidence type="ECO:0000313" key="3">
    <source>
        <dbReference type="Proteomes" id="UP000524246"/>
    </source>
</evidence>
<comment type="caution">
    <text evidence="2">The sequence shown here is derived from an EMBL/GenBank/DDBJ whole genome shotgun (WGS) entry which is preliminary data.</text>
</comment>
<evidence type="ECO:0000259" key="1">
    <source>
        <dbReference type="Pfam" id="PF00962"/>
    </source>
</evidence>
<dbReference type="InterPro" id="IPR001365">
    <property type="entry name" value="A_deaminase_dom"/>
</dbReference>
<organism evidence="2 3">
    <name type="scientific">SAR324 cluster bacterium</name>
    <dbReference type="NCBI Taxonomy" id="2024889"/>
    <lineage>
        <taxon>Bacteria</taxon>
        <taxon>Deltaproteobacteria</taxon>
        <taxon>SAR324 cluster</taxon>
    </lineage>
</organism>
<dbReference type="Pfam" id="PF00962">
    <property type="entry name" value="A_deaminase"/>
    <property type="match status" value="1"/>
</dbReference>
<feature type="domain" description="Adenosine deaminase" evidence="1">
    <location>
        <begin position="8"/>
        <end position="80"/>
    </location>
</feature>
<dbReference type="GO" id="GO:0019239">
    <property type="term" value="F:deaminase activity"/>
    <property type="evidence" value="ECO:0007669"/>
    <property type="project" value="InterPro"/>
</dbReference>
<accession>A0A7X9FUF5</accession>
<reference evidence="2 3" key="1">
    <citation type="journal article" date="2020" name="Biotechnol. Biofuels">
        <title>New insights from the biogas microbiome by comprehensive genome-resolved metagenomics of nearly 1600 species originating from multiple anaerobic digesters.</title>
        <authorList>
            <person name="Campanaro S."/>
            <person name="Treu L."/>
            <person name="Rodriguez-R L.M."/>
            <person name="Kovalovszki A."/>
            <person name="Ziels R.M."/>
            <person name="Maus I."/>
            <person name="Zhu X."/>
            <person name="Kougias P.G."/>
            <person name="Basile A."/>
            <person name="Luo G."/>
            <person name="Schluter A."/>
            <person name="Konstantinidis K.T."/>
            <person name="Angelidaki I."/>
        </authorList>
    </citation>
    <scope>NUCLEOTIDE SEQUENCE [LARGE SCALE GENOMIC DNA]</scope>
    <source>
        <strain evidence="2">AS27yjCOA_65</strain>
    </source>
</reference>
<name>A0A7X9FUF5_9DELT</name>
<gene>
    <name evidence="2" type="ORF">GYA55_13045</name>
</gene>
<dbReference type="EMBL" id="JAAZON010000596">
    <property type="protein sequence ID" value="NMC64083.1"/>
    <property type="molecule type" value="Genomic_DNA"/>
</dbReference>
<evidence type="ECO:0000313" key="2">
    <source>
        <dbReference type="EMBL" id="NMC64083.1"/>
    </source>
</evidence>
<dbReference type="Gene3D" id="3.20.20.140">
    <property type="entry name" value="Metal-dependent hydrolases"/>
    <property type="match status" value="1"/>
</dbReference>
<protein>
    <recommendedName>
        <fullName evidence="1">Adenosine deaminase domain-containing protein</fullName>
    </recommendedName>
</protein>
<dbReference type="Proteomes" id="UP000524246">
    <property type="component" value="Unassembled WGS sequence"/>
</dbReference>
<sequence>MKGAFDGEQANHPVVFLLCQGMSFSLATDDPIVQGIKDPKAELPVAQELLGAERSDLNQQGKNANNAAFIRSDLRKQYKDKSGIG</sequence>
<proteinExistence type="predicted"/>
<dbReference type="AlphaFoldDB" id="A0A7X9FUF5"/>